<keyword evidence="2 5" id="KW-0812">Transmembrane</keyword>
<feature type="transmembrane region" description="Helical" evidence="5">
    <location>
        <begin position="351"/>
        <end position="371"/>
    </location>
</feature>
<feature type="transmembrane region" description="Helical" evidence="5">
    <location>
        <begin position="227"/>
        <end position="249"/>
    </location>
</feature>
<name>A0A1M5W540_9CLOT</name>
<gene>
    <name evidence="6" type="ORF">SAMN02745196_01556</name>
</gene>
<dbReference type="Gene3D" id="1.20.1740.10">
    <property type="entry name" value="Amino acid/polyamine transporter I"/>
    <property type="match status" value="1"/>
</dbReference>
<keyword evidence="3 5" id="KW-1133">Transmembrane helix</keyword>
<keyword evidence="4 5" id="KW-0472">Membrane</keyword>
<feature type="transmembrane region" description="Helical" evidence="5">
    <location>
        <begin position="269"/>
        <end position="290"/>
    </location>
</feature>
<feature type="transmembrane region" description="Helical" evidence="5">
    <location>
        <begin position="101"/>
        <end position="120"/>
    </location>
</feature>
<feature type="transmembrane region" description="Helical" evidence="5">
    <location>
        <begin position="12"/>
        <end position="30"/>
    </location>
</feature>
<comment type="subcellular location">
    <subcellularLocation>
        <location evidence="1">Membrane</location>
        <topology evidence="1">Multi-pass membrane protein</topology>
    </subcellularLocation>
</comment>
<accession>A0A1M5W540</accession>
<feature type="transmembrane region" description="Helical" evidence="5">
    <location>
        <begin position="327"/>
        <end position="345"/>
    </location>
</feature>
<dbReference type="PIRSF" id="PIRSF006060">
    <property type="entry name" value="AA_transporter"/>
    <property type="match status" value="1"/>
</dbReference>
<dbReference type="InterPro" id="IPR002293">
    <property type="entry name" value="AA/rel_permease1"/>
</dbReference>
<evidence type="ECO:0000313" key="7">
    <source>
        <dbReference type="Proteomes" id="UP000184526"/>
    </source>
</evidence>
<sequence>MSKENLKKSITLVQAISLVVGIIIGSGIFLKPGAVFSNAGSAKLGLLAWLIGGLVTLASALTIAEIGAAIPRTGGLSVYLEELYGPIWGFLLGWVQSVISYPATVAAQGIAFATFASWFVTMTNTQLKLCAIAVVVFLVLMNIISTKFGGIIQTLATIAKLIPIFAIIIFGVVKGTVGNVNIITATMEQGLGFGAAIVSTLWAYDGWIGVTNIAGELKNPQKDLPRAIIIGISAVIIVYVTFNFMLVNILGLEGMATSTQAAADSAIKLFGSAAGGFIIGGMMISVFGALNGNVMAGSRVPFSLAQRGMLPFAKTLSTPSKSGTPSTAILVQFVLSILYILTGSFNSLTDLIVFVLWIFFTMGVFSIFILRKKFSDEQRPYKTPLYPFVPIIGVCGGIFILANNLMTNYINALIGVVITLIGLPVYYYSVKKNAKAE</sequence>
<evidence type="ECO:0000313" key="6">
    <source>
        <dbReference type="EMBL" id="SHH82587.1"/>
    </source>
</evidence>
<feature type="transmembrane region" description="Helical" evidence="5">
    <location>
        <begin position="42"/>
        <end position="64"/>
    </location>
</feature>
<dbReference type="Pfam" id="PF13520">
    <property type="entry name" value="AA_permease_2"/>
    <property type="match status" value="1"/>
</dbReference>
<dbReference type="OrthoDB" id="3181223at2"/>
<dbReference type="GO" id="GO:0015179">
    <property type="term" value="F:L-amino acid transmembrane transporter activity"/>
    <property type="evidence" value="ECO:0007669"/>
    <property type="project" value="TreeGrafter"/>
</dbReference>
<dbReference type="STRING" id="1121306.SAMN02745196_01556"/>
<dbReference type="PANTHER" id="PTHR11785">
    <property type="entry name" value="AMINO ACID TRANSPORTER"/>
    <property type="match status" value="1"/>
</dbReference>
<proteinExistence type="predicted"/>
<dbReference type="EMBL" id="FQXP01000005">
    <property type="protein sequence ID" value="SHH82587.1"/>
    <property type="molecule type" value="Genomic_DNA"/>
</dbReference>
<feature type="transmembrane region" description="Helical" evidence="5">
    <location>
        <begin position="127"/>
        <end position="145"/>
    </location>
</feature>
<dbReference type="Proteomes" id="UP000184526">
    <property type="component" value="Unassembled WGS sequence"/>
</dbReference>
<feature type="transmembrane region" description="Helical" evidence="5">
    <location>
        <begin position="151"/>
        <end position="173"/>
    </location>
</feature>
<feature type="transmembrane region" description="Helical" evidence="5">
    <location>
        <begin position="383"/>
        <end position="402"/>
    </location>
</feature>
<dbReference type="RefSeq" id="WP_072831455.1">
    <property type="nucleotide sequence ID" value="NZ_FQXP01000005.1"/>
</dbReference>
<evidence type="ECO:0000256" key="1">
    <source>
        <dbReference type="ARBA" id="ARBA00004141"/>
    </source>
</evidence>
<dbReference type="AlphaFoldDB" id="A0A1M5W540"/>
<reference evidence="6 7" key="1">
    <citation type="submission" date="2016-11" db="EMBL/GenBank/DDBJ databases">
        <authorList>
            <person name="Jaros S."/>
            <person name="Januszkiewicz K."/>
            <person name="Wedrychowicz H."/>
        </authorList>
    </citation>
    <scope>NUCLEOTIDE SEQUENCE [LARGE SCALE GENOMIC DNA]</scope>
    <source>
        <strain evidence="6 7">DSM 3089</strain>
    </source>
</reference>
<feature type="transmembrane region" description="Helical" evidence="5">
    <location>
        <begin position="408"/>
        <end position="428"/>
    </location>
</feature>
<evidence type="ECO:0000256" key="3">
    <source>
        <dbReference type="ARBA" id="ARBA00022989"/>
    </source>
</evidence>
<evidence type="ECO:0000256" key="4">
    <source>
        <dbReference type="ARBA" id="ARBA00023136"/>
    </source>
</evidence>
<evidence type="ECO:0000256" key="2">
    <source>
        <dbReference type="ARBA" id="ARBA00022692"/>
    </source>
</evidence>
<protein>
    <submittedName>
        <fullName evidence="6">Serine/threonine exchange transporter, LAT family (TC 2.A.3.8.12)</fullName>
    </submittedName>
</protein>
<evidence type="ECO:0000256" key="5">
    <source>
        <dbReference type="SAM" id="Phobius"/>
    </source>
</evidence>
<dbReference type="InterPro" id="IPR050598">
    <property type="entry name" value="AminoAcid_Transporter"/>
</dbReference>
<keyword evidence="7" id="KW-1185">Reference proteome</keyword>
<dbReference type="GO" id="GO:0016020">
    <property type="term" value="C:membrane"/>
    <property type="evidence" value="ECO:0007669"/>
    <property type="project" value="UniProtKB-SubCell"/>
</dbReference>
<organism evidence="6 7">
    <name type="scientific">Clostridium collagenovorans DSM 3089</name>
    <dbReference type="NCBI Taxonomy" id="1121306"/>
    <lineage>
        <taxon>Bacteria</taxon>
        <taxon>Bacillati</taxon>
        <taxon>Bacillota</taxon>
        <taxon>Clostridia</taxon>
        <taxon>Eubacteriales</taxon>
        <taxon>Clostridiaceae</taxon>
        <taxon>Clostridium</taxon>
    </lineage>
</organism>
<dbReference type="PANTHER" id="PTHR11785:SF512">
    <property type="entry name" value="SOBREMESA, ISOFORM B"/>
    <property type="match status" value="1"/>
</dbReference>